<dbReference type="InterPro" id="IPR000873">
    <property type="entry name" value="AMP-dep_synth/lig_dom"/>
</dbReference>
<evidence type="ECO:0000259" key="4">
    <source>
        <dbReference type="Pfam" id="PF13193"/>
    </source>
</evidence>
<dbReference type="Proteomes" id="UP000015101">
    <property type="component" value="Unassembled WGS sequence"/>
</dbReference>
<dbReference type="KEGG" id="hro:HELRODRAFT_85456"/>
<dbReference type="InParanoid" id="T1G5X3"/>
<dbReference type="Gene3D" id="3.40.50.12780">
    <property type="entry name" value="N-terminal domain of ligase-like"/>
    <property type="match status" value="1"/>
</dbReference>
<organism evidence="6 7">
    <name type="scientific">Helobdella robusta</name>
    <name type="common">Californian leech</name>
    <dbReference type="NCBI Taxonomy" id="6412"/>
    <lineage>
        <taxon>Eukaryota</taxon>
        <taxon>Metazoa</taxon>
        <taxon>Spiralia</taxon>
        <taxon>Lophotrochozoa</taxon>
        <taxon>Annelida</taxon>
        <taxon>Clitellata</taxon>
        <taxon>Hirudinea</taxon>
        <taxon>Rhynchobdellida</taxon>
        <taxon>Glossiphoniidae</taxon>
        <taxon>Helobdella</taxon>
    </lineage>
</organism>
<dbReference type="HOGENOM" id="CLU_000022_59_2_1"/>
<dbReference type="CTD" id="20216470"/>
<evidence type="ECO:0000313" key="5">
    <source>
        <dbReference type="EMBL" id="ESN97365.1"/>
    </source>
</evidence>
<dbReference type="OMA" id="WMGKYEW"/>
<evidence type="ECO:0000256" key="1">
    <source>
        <dbReference type="ARBA" id="ARBA00006432"/>
    </source>
</evidence>
<keyword evidence="2" id="KW-0436">Ligase</keyword>
<name>T1G5X3_HELRO</name>
<dbReference type="InterPro" id="IPR025110">
    <property type="entry name" value="AMP-bd_C"/>
</dbReference>
<dbReference type="PANTHER" id="PTHR24096">
    <property type="entry name" value="LONG-CHAIN-FATTY-ACID--COA LIGASE"/>
    <property type="match status" value="1"/>
</dbReference>
<dbReference type="Pfam" id="PF13193">
    <property type="entry name" value="AMP-binding_C"/>
    <property type="match status" value="1"/>
</dbReference>
<evidence type="ECO:0000313" key="6">
    <source>
        <dbReference type="EnsemblMetazoa" id="HelroP85456"/>
    </source>
</evidence>
<protein>
    <recommendedName>
        <fullName evidence="8">Acyl-coa synthetase</fullName>
    </recommendedName>
</protein>
<proteinExistence type="inferred from homology"/>
<accession>T1G5X3</accession>
<dbReference type="GO" id="GO:0016405">
    <property type="term" value="F:CoA-ligase activity"/>
    <property type="evidence" value="ECO:0000318"/>
    <property type="project" value="GO_Central"/>
</dbReference>
<dbReference type="PROSITE" id="PS00455">
    <property type="entry name" value="AMP_BINDING"/>
    <property type="match status" value="1"/>
</dbReference>
<dbReference type="Pfam" id="PF00501">
    <property type="entry name" value="AMP-binding"/>
    <property type="match status" value="1"/>
</dbReference>
<dbReference type="PANTHER" id="PTHR24096:SF149">
    <property type="entry name" value="AMP-BINDING DOMAIN-CONTAINING PROTEIN-RELATED"/>
    <property type="match status" value="1"/>
</dbReference>
<evidence type="ECO:0000259" key="3">
    <source>
        <dbReference type="Pfam" id="PF00501"/>
    </source>
</evidence>
<reference evidence="5 7" key="2">
    <citation type="journal article" date="2013" name="Nature">
        <title>Insights into bilaterian evolution from three spiralian genomes.</title>
        <authorList>
            <person name="Simakov O."/>
            <person name="Marletaz F."/>
            <person name="Cho S.J."/>
            <person name="Edsinger-Gonzales E."/>
            <person name="Havlak P."/>
            <person name="Hellsten U."/>
            <person name="Kuo D.H."/>
            <person name="Larsson T."/>
            <person name="Lv J."/>
            <person name="Arendt D."/>
            <person name="Savage R."/>
            <person name="Osoegawa K."/>
            <person name="de Jong P."/>
            <person name="Grimwood J."/>
            <person name="Chapman J.A."/>
            <person name="Shapiro H."/>
            <person name="Aerts A."/>
            <person name="Otillar R.P."/>
            <person name="Terry A.Y."/>
            <person name="Boore J.L."/>
            <person name="Grigoriev I.V."/>
            <person name="Lindberg D.R."/>
            <person name="Seaver E.C."/>
            <person name="Weisblat D.A."/>
            <person name="Putnam N.H."/>
            <person name="Rokhsar D.S."/>
        </authorList>
    </citation>
    <scope>NUCLEOTIDE SEQUENCE</scope>
</reference>
<dbReference type="GeneID" id="20216470"/>
<dbReference type="InterPro" id="IPR045851">
    <property type="entry name" value="AMP-bd_C_sf"/>
</dbReference>
<dbReference type="eggNOG" id="KOG1176">
    <property type="taxonomic scope" value="Eukaryota"/>
</dbReference>
<dbReference type="InterPro" id="IPR042099">
    <property type="entry name" value="ANL_N_sf"/>
</dbReference>
<dbReference type="FunFam" id="3.30.300.30:FF:000007">
    <property type="entry name" value="4-coumarate--CoA ligase 2"/>
    <property type="match status" value="1"/>
</dbReference>
<feature type="domain" description="AMP-binding enzyme C-terminal" evidence="4">
    <location>
        <begin position="400"/>
        <end position="476"/>
    </location>
</feature>
<dbReference type="AlphaFoldDB" id="T1G5X3"/>
<dbReference type="RefSeq" id="XP_009024455.1">
    <property type="nucleotide sequence ID" value="XM_009026207.1"/>
</dbReference>
<gene>
    <name evidence="6" type="primary">20216470</name>
    <name evidence="5" type="ORF">HELRODRAFT_85456</name>
</gene>
<evidence type="ECO:0000256" key="2">
    <source>
        <dbReference type="ARBA" id="ARBA00022598"/>
    </source>
</evidence>
<reference evidence="7" key="1">
    <citation type="submission" date="2012-12" db="EMBL/GenBank/DDBJ databases">
        <authorList>
            <person name="Hellsten U."/>
            <person name="Grimwood J."/>
            <person name="Chapman J.A."/>
            <person name="Shapiro H."/>
            <person name="Aerts A."/>
            <person name="Otillar R.P."/>
            <person name="Terry A.Y."/>
            <person name="Boore J.L."/>
            <person name="Simakov O."/>
            <person name="Marletaz F."/>
            <person name="Cho S.-J."/>
            <person name="Edsinger-Gonzales E."/>
            <person name="Havlak P."/>
            <person name="Kuo D.-H."/>
            <person name="Larsson T."/>
            <person name="Lv J."/>
            <person name="Arendt D."/>
            <person name="Savage R."/>
            <person name="Osoegawa K."/>
            <person name="de Jong P."/>
            <person name="Lindberg D.R."/>
            <person name="Seaver E.C."/>
            <person name="Weisblat D.A."/>
            <person name="Putnam N.H."/>
            <person name="Grigoriev I.V."/>
            <person name="Rokhsar D.S."/>
        </authorList>
    </citation>
    <scope>NUCLEOTIDE SEQUENCE</scope>
</reference>
<dbReference type="EnsemblMetazoa" id="HelroT85456">
    <property type="protein sequence ID" value="HelroP85456"/>
    <property type="gene ID" value="HelroG85456"/>
</dbReference>
<sequence length="486" mass="53243">ISGETGKQLSYKELECKILQTADYFTKLGVKKGDVVTIFSPNNLDFPAIVLGSVFTGAICSPVNSLYTADELKKTVSLTKPKVIVTTSQLKNTVDQILPDCPFIKQVLLIGDQTDNFLGMHHLGSVTDFKDVNIAMDDVMTLAFSSGTTGAPKGVQQTHRNIVYNIQQAIHTERLDYIACDKLLAFLPYFHCYGYVINMLCGLTAGLTQIVISKFDPNLFFKCVKQYHCSYISAVPPVLLLMCRHPTATSTTLSHVRRLLVGATTLPRNLIDEVRVKLNKDAIIKQGYGMTETGPLVSISLTSLPKDGSVGHVLPHTKIKAVDENNQALPRNRAGELCIKGPQVMKGYFKNAAADAQTFTEDGWLRTGDVGFADSDGFIFIVDRCKDLIKVKGFQVAPAELESILLSHPLVADSAVIGVPDDQLGEKPRAYVVLKKDGSVREEELVRFVAEKVAPFKQLKGGVQFVDQIPKSPTGKLLKKVLREAA</sequence>
<reference evidence="6" key="3">
    <citation type="submission" date="2015-06" db="UniProtKB">
        <authorList>
            <consortium name="EnsemblMetazoa"/>
        </authorList>
    </citation>
    <scope>IDENTIFICATION</scope>
</reference>
<dbReference type="EMBL" id="KB097379">
    <property type="protein sequence ID" value="ESN97365.1"/>
    <property type="molecule type" value="Genomic_DNA"/>
</dbReference>
<evidence type="ECO:0000313" key="7">
    <source>
        <dbReference type="Proteomes" id="UP000015101"/>
    </source>
</evidence>
<feature type="domain" description="AMP-dependent synthetase/ligase" evidence="3">
    <location>
        <begin position="5"/>
        <end position="349"/>
    </location>
</feature>
<evidence type="ECO:0008006" key="8">
    <source>
        <dbReference type="Google" id="ProtNLM"/>
    </source>
</evidence>
<comment type="similarity">
    <text evidence="1">Belongs to the ATP-dependent AMP-binding enzyme family.</text>
</comment>
<dbReference type="SUPFAM" id="SSF56801">
    <property type="entry name" value="Acetyl-CoA synthetase-like"/>
    <property type="match status" value="1"/>
</dbReference>
<keyword evidence="7" id="KW-1185">Reference proteome</keyword>
<dbReference type="InterPro" id="IPR020845">
    <property type="entry name" value="AMP-binding_CS"/>
</dbReference>
<dbReference type="STRING" id="6412.T1G5X3"/>
<dbReference type="CDD" id="cd05911">
    <property type="entry name" value="Firefly_Luc_like"/>
    <property type="match status" value="1"/>
</dbReference>
<dbReference type="Gene3D" id="3.30.300.30">
    <property type="match status" value="1"/>
</dbReference>
<dbReference type="OrthoDB" id="10253869at2759"/>
<dbReference type="EMBL" id="AMQM01006312">
    <property type="status" value="NOT_ANNOTATED_CDS"/>
    <property type="molecule type" value="Genomic_DNA"/>
</dbReference>